<dbReference type="EMBL" id="CAIIXF020000009">
    <property type="protein sequence ID" value="CAH1793498.1"/>
    <property type="molecule type" value="Genomic_DNA"/>
</dbReference>
<dbReference type="PANTHER" id="PTHR44196:SF1">
    <property type="entry name" value="DEHYDROGENASE_REDUCTASE SDR FAMILY MEMBER 7B"/>
    <property type="match status" value="1"/>
</dbReference>
<dbReference type="Pfam" id="PF00106">
    <property type="entry name" value="adh_short"/>
    <property type="match status" value="1"/>
</dbReference>
<protein>
    <submittedName>
        <fullName evidence="5">Uncharacterized protein</fullName>
    </submittedName>
</protein>
<reference evidence="5" key="1">
    <citation type="submission" date="2022-03" db="EMBL/GenBank/DDBJ databases">
        <authorList>
            <person name="Martin C."/>
        </authorList>
    </citation>
    <scope>NUCLEOTIDE SEQUENCE</scope>
</reference>
<dbReference type="Proteomes" id="UP000749559">
    <property type="component" value="Unassembled WGS sequence"/>
</dbReference>
<accession>A0A8J1UQ77</accession>
<sequence>MGWTISDILYNVGLPLSVVYILYALLSPRRRKMSLQDKVVLITGASSGLGRACAHAFYAAGCKVILSARNVDALDKVKQDIMNSTEAGKAIQKYTPKVLKLDLSDIAHIPKFARQALNFYDRVDILVNNAGISYRGEAQSTTTDVDLQLLTVNYLGQVALTKALLPSMRQQGEGSIVAVSSVQGRIAIPYRSAYAASKHATQAFFDSLRAEVASKNINVLVVSPGYIKTNLSLNAVTADGTSYGAMDATTANGMEPEYVAKRIIDGTSRGLEEITLCPMMHKLAIILRAILPTVYFSIMRKRAEKGQ</sequence>
<dbReference type="SUPFAM" id="SSF51735">
    <property type="entry name" value="NAD(P)-binding Rossmann-fold domains"/>
    <property type="match status" value="1"/>
</dbReference>
<comment type="function">
    <text evidence="3">Putative oxidoreductase.</text>
</comment>
<dbReference type="AlphaFoldDB" id="A0A8J1UQ77"/>
<comment type="caution">
    <text evidence="5">The sequence shown here is derived from an EMBL/GenBank/DDBJ whole genome shotgun (WGS) entry which is preliminary data.</text>
</comment>
<dbReference type="CDD" id="cd05332">
    <property type="entry name" value="11beta-HSD1_like_SDR_c"/>
    <property type="match status" value="1"/>
</dbReference>
<dbReference type="GO" id="GO:0016020">
    <property type="term" value="C:membrane"/>
    <property type="evidence" value="ECO:0007669"/>
    <property type="project" value="TreeGrafter"/>
</dbReference>
<dbReference type="PRINTS" id="PR00081">
    <property type="entry name" value="GDHRDH"/>
</dbReference>
<evidence type="ECO:0000313" key="5">
    <source>
        <dbReference type="EMBL" id="CAH1793498.1"/>
    </source>
</evidence>
<dbReference type="Gene3D" id="3.40.50.720">
    <property type="entry name" value="NAD(P)-binding Rossmann-like Domain"/>
    <property type="match status" value="1"/>
</dbReference>
<dbReference type="PIRSF" id="PIRSF000126">
    <property type="entry name" value="11-beta-HSD1"/>
    <property type="match status" value="1"/>
</dbReference>
<dbReference type="OrthoDB" id="5307821at2759"/>
<dbReference type="GO" id="GO:0016491">
    <property type="term" value="F:oxidoreductase activity"/>
    <property type="evidence" value="ECO:0007669"/>
    <property type="project" value="UniProtKB-KW"/>
</dbReference>
<dbReference type="PRINTS" id="PR00080">
    <property type="entry name" value="SDRFAMILY"/>
</dbReference>
<dbReference type="PROSITE" id="PS00061">
    <property type="entry name" value="ADH_SHORT"/>
    <property type="match status" value="1"/>
</dbReference>
<proteinExistence type="inferred from homology"/>
<evidence type="ECO:0000256" key="2">
    <source>
        <dbReference type="ARBA" id="ARBA00023002"/>
    </source>
</evidence>
<keyword evidence="2" id="KW-0560">Oxidoreductase</keyword>
<gene>
    <name evidence="5" type="ORF">OFUS_LOCUS18340</name>
</gene>
<keyword evidence="6" id="KW-1185">Reference proteome</keyword>
<organism evidence="5 6">
    <name type="scientific">Owenia fusiformis</name>
    <name type="common">Polychaete worm</name>
    <dbReference type="NCBI Taxonomy" id="6347"/>
    <lineage>
        <taxon>Eukaryota</taxon>
        <taxon>Metazoa</taxon>
        <taxon>Spiralia</taxon>
        <taxon>Lophotrochozoa</taxon>
        <taxon>Annelida</taxon>
        <taxon>Polychaeta</taxon>
        <taxon>Sedentaria</taxon>
        <taxon>Canalipalpata</taxon>
        <taxon>Sabellida</taxon>
        <taxon>Oweniida</taxon>
        <taxon>Oweniidae</taxon>
        <taxon>Owenia</taxon>
    </lineage>
</organism>
<evidence type="ECO:0000256" key="1">
    <source>
        <dbReference type="ARBA" id="ARBA00006484"/>
    </source>
</evidence>
<dbReference type="PANTHER" id="PTHR44196">
    <property type="entry name" value="DEHYDROGENASE/REDUCTASE SDR FAMILY MEMBER 7B"/>
    <property type="match status" value="1"/>
</dbReference>
<dbReference type="InterPro" id="IPR002347">
    <property type="entry name" value="SDR_fam"/>
</dbReference>
<comment type="similarity">
    <text evidence="1 4">Belongs to the short-chain dehydrogenases/reductases (SDR) family.</text>
</comment>
<dbReference type="NCBIfam" id="NF004825">
    <property type="entry name" value="PRK06181.1"/>
    <property type="match status" value="1"/>
</dbReference>
<evidence type="ECO:0000313" key="6">
    <source>
        <dbReference type="Proteomes" id="UP000749559"/>
    </source>
</evidence>
<dbReference type="InterPro" id="IPR036291">
    <property type="entry name" value="NAD(P)-bd_dom_sf"/>
</dbReference>
<dbReference type="InterPro" id="IPR020904">
    <property type="entry name" value="Sc_DH/Rdtase_CS"/>
</dbReference>
<evidence type="ECO:0000256" key="4">
    <source>
        <dbReference type="RuleBase" id="RU000363"/>
    </source>
</evidence>
<evidence type="ECO:0000256" key="3">
    <source>
        <dbReference type="ARBA" id="ARBA00037096"/>
    </source>
</evidence>
<name>A0A8J1UQ77_OWEFU</name>